<keyword evidence="5" id="KW-0747">Spliceosome</keyword>
<name>A0A7S2XJF3_9EUKA</name>
<keyword evidence="4" id="KW-0507">mRNA processing</keyword>
<evidence type="ECO:0000256" key="3">
    <source>
        <dbReference type="ARBA" id="ARBA00018242"/>
    </source>
</evidence>
<comment type="similarity">
    <text evidence="2">Belongs to the PRP18 family.</text>
</comment>
<protein>
    <recommendedName>
        <fullName evidence="3">Pre-mRNA-splicing factor 18</fullName>
    </recommendedName>
</protein>
<comment type="subcellular location">
    <subcellularLocation>
        <location evidence="1">Nucleus</location>
    </subcellularLocation>
</comment>
<feature type="domain" description="Prp18" evidence="8">
    <location>
        <begin position="146"/>
        <end position="253"/>
    </location>
</feature>
<dbReference type="GO" id="GO:0005682">
    <property type="term" value="C:U5 snRNP"/>
    <property type="evidence" value="ECO:0007669"/>
    <property type="project" value="TreeGrafter"/>
</dbReference>
<evidence type="ECO:0000256" key="7">
    <source>
        <dbReference type="ARBA" id="ARBA00023242"/>
    </source>
</evidence>
<reference evidence="9" key="1">
    <citation type="submission" date="2021-01" db="EMBL/GenBank/DDBJ databases">
        <authorList>
            <person name="Corre E."/>
            <person name="Pelletier E."/>
            <person name="Niang G."/>
            <person name="Scheremetjew M."/>
            <person name="Finn R."/>
            <person name="Kale V."/>
            <person name="Holt S."/>
            <person name="Cochrane G."/>
            <person name="Meng A."/>
            <person name="Brown T."/>
            <person name="Cohen L."/>
        </authorList>
    </citation>
    <scope>NUCLEOTIDE SEQUENCE</scope>
    <source>
        <strain evidence="9">CCMP622</strain>
    </source>
</reference>
<dbReference type="GO" id="GO:0000350">
    <property type="term" value="P:generation of catalytic spliceosome for second transesterification step"/>
    <property type="evidence" value="ECO:0007669"/>
    <property type="project" value="TreeGrafter"/>
</dbReference>
<accession>A0A7S2XJF3</accession>
<dbReference type="Gene3D" id="1.20.940.10">
    <property type="entry name" value="Functional domain of the splicing factor Prp18"/>
    <property type="match status" value="1"/>
</dbReference>
<evidence type="ECO:0000256" key="6">
    <source>
        <dbReference type="ARBA" id="ARBA00023187"/>
    </source>
</evidence>
<sequence length="255" mass="29636">MEPSKKRKGPVVYPNEPAARPSRHLQVWGSFFDTKTMKWGYACCRSLERDSRCGAIPNNDDLKDYMEHLHTTQVKRKKLGPSLPATIQPAPLSLVDTLQSRQDHFEKLRTRNTFSGREEFLIYTLKHLVLTWSLNPTAIPKFEQKYDFDEVAKGVEKLVMLIEKKQINPRILEGLENIFKNATAKDFTAANRLYFDLSIGKEPWPIGVGERNTYEQGKVRGAKFRRNLVLHDEEYRHLMLQVKRVLKFSECHYAA</sequence>
<evidence type="ECO:0000259" key="8">
    <source>
        <dbReference type="Pfam" id="PF02840"/>
    </source>
</evidence>
<evidence type="ECO:0000256" key="1">
    <source>
        <dbReference type="ARBA" id="ARBA00004123"/>
    </source>
</evidence>
<dbReference type="EMBL" id="HBHP01033865">
    <property type="protein sequence ID" value="CAD9776822.1"/>
    <property type="molecule type" value="Transcribed_RNA"/>
</dbReference>
<dbReference type="GO" id="GO:0046540">
    <property type="term" value="C:U4/U6 x U5 tri-snRNP complex"/>
    <property type="evidence" value="ECO:0007669"/>
    <property type="project" value="TreeGrafter"/>
</dbReference>
<evidence type="ECO:0000313" key="9">
    <source>
        <dbReference type="EMBL" id="CAD9776822.1"/>
    </source>
</evidence>
<evidence type="ECO:0000256" key="2">
    <source>
        <dbReference type="ARBA" id="ARBA00008137"/>
    </source>
</evidence>
<evidence type="ECO:0000256" key="4">
    <source>
        <dbReference type="ARBA" id="ARBA00022664"/>
    </source>
</evidence>
<keyword evidence="7" id="KW-0539">Nucleus</keyword>
<organism evidence="9">
    <name type="scientific">Lotharella oceanica</name>
    <dbReference type="NCBI Taxonomy" id="641309"/>
    <lineage>
        <taxon>Eukaryota</taxon>
        <taxon>Sar</taxon>
        <taxon>Rhizaria</taxon>
        <taxon>Cercozoa</taxon>
        <taxon>Chlorarachniophyceae</taxon>
        <taxon>Lotharella</taxon>
    </lineage>
</organism>
<dbReference type="PANTHER" id="PTHR13007">
    <property type="entry name" value="PRE-MRNA SPLICING FACTOR-RELATED"/>
    <property type="match status" value="1"/>
</dbReference>
<keyword evidence="6" id="KW-0508">mRNA splicing</keyword>
<evidence type="ECO:0000256" key="5">
    <source>
        <dbReference type="ARBA" id="ARBA00022728"/>
    </source>
</evidence>
<dbReference type="PANTHER" id="PTHR13007:SF19">
    <property type="entry name" value="PRE-MRNA-SPLICING FACTOR 18"/>
    <property type="match status" value="1"/>
</dbReference>
<dbReference type="AlphaFoldDB" id="A0A7S2XJF3"/>
<proteinExistence type="inferred from homology"/>
<dbReference type="InterPro" id="IPR004098">
    <property type="entry name" value="Prp18"/>
</dbReference>
<dbReference type="SUPFAM" id="SSF47938">
    <property type="entry name" value="Functional domain of the splicing factor Prp18"/>
    <property type="match status" value="1"/>
</dbReference>
<gene>
    <name evidence="9" type="ORF">LSP00402_LOCUS20836</name>
</gene>
<dbReference type="InterPro" id="IPR039979">
    <property type="entry name" value="PRPF18"/>
</dbReference>
<dbReference type="Pfam" id="PF02840">
    <property type="entry name" value="Prp18"/>
    <property type="match status" value="1"/>
</dbReference>
<dbReference type="GO" id="GO:0071021">
    <property type="term" value="C:U2-type post-spliceosomal complex"/>
    <property type="evidence" value="ECO:0007669"/>
    <property type="project" value="TreeGrafter"/>
</dbReference>